<proteinExistence type="predicted"/>
<organism evidence="1 2">
    <name type="scientific">Perkinsus olseni</name>
    <name type="common">Perkinsus atlanticus</name>
    <dbReference type="NCBI Taxonomy" id="32597"/>
    <lineage>
        <taxon>Eukaryota</taxon>
        <taxon>Sar</taxon>
        <taxon>Alveolata</taxon>
        <taxon>Perkinsozoa</taxon>
        <taxon>Perkinsea</taxon>
        <taxon>Perkinsida</taxon>
        <taxon>Perkinsidae</taxon>
        <taxon>Perkinsus</taxon>
    </lineage>
</organism>
<accession>A0A7J6PZL4</accession>
<gene>
    <name evidence="1" type="ORF">FOZ63_013356</name>
</gene>
<evidence type="ECO:0000313" key="2">
    <source>
        <dbReference type="Proteomes" id="UP000553632"/>
    </source>
</evidence>
<feature type="non-terminal residue" evidence="1">
    <location>
        <position position="101"/>
    </location>
</feature>
<comment type="caution">
    <text evidence="1">The sequence shown here is derived from an EMBL/GenBank/DDBJ whole genome shotgun (WGS) entry which is preliminary data.</text>
</comment>
<dbReference type="EMBL" id="JABANO010036657">
    <property type="protein sequence ID" value="KAF4701442.1"/>
    <property type="molecule type" value="Genomic_DNA"/>
</dbReference>
<sequence length="101" mass="11182">MDYVYISMAYIFKMLEASCFWVCCDVFESALTLHQSMKIDDYTFALGDQQAAPAMACAGGDTMSKKWGSHIPLDAPDVRIVLLNVDMTSPRDDTASDLLTT</sequence>
<reference evidence="1 2" key="1">
    <citation type="submission" date="2020-04" db="EMBL/GenBank/DDBJ databases">
        <title>Perkinsus olseni comparative genomics.</title>
        <authorList>
            <person name="Bogema D.R."/>
        </authorList>
    </citation>
    <scope>NUCLEOTIDE SEQUENCE [LARGE SCALE GENOMIC DNA]</scope>
    <source>
        <strain evidence="1 2">ATCC PRA-207</strain>
    </source>
</reference>
<protein>
    <submittedName>
        <fullName evidence="1">Uncharacterized protein</fullName>
    </submittedName>
</protein>
<dbReference type="Proteomes" id="UP000553632">
    <property type="component" value="Unassembled WGS sequence"/>
</dbReference>
<keyword evidence="2" id="KW-1185">Reference proteome</keyword>
<name>A0A7J6PZL4_PEROL</name>
<evidence type="ECO:0000313" key="1">
    <source>
        <dbReference type="EMBL" id="KAF4701442.1"/>
    </source>
</evidence>
<dbReference type="AlphaFoldDB" id="A0A7J6PZL4"/>